<accession>A0A495V9P9</accession>
<evidence type="ECO:0000313" key="2">
    <source>
        <dbReference type="Proteomes" id="UP000274556"/>
    </source>
</evidence>
<comment type="caution">
    <text evidence="1">The sequence shown here is derived from an EMBL/GenBank/DDBJ whole genome shotgun (WGS) entry which is preliminary data.</text>
</comment>
<dbReference type="Proteomes" id="UP000274556">
    <property type="component" value="Unassembled WGS sequence"/>
</dbReference>
<organism evidence="1 2">
    <name type="scientific">Thiocapsa rosea</name>
    <dbReference type="NCBI Taxonomy" id="69360"/>
    <lineage>
        <taxon>Bacteria</taxon>
        <taxon>Pseudomonadati</taxon>
        <taxon>Pseudomonadota</taxon>
        <taxon>Gammaproteobacteria</taxon>
        <taxon>Chromatiales</taxon>
        <taxon>Chromatiaceae</taxon>
        <taxon>Thiocapsa</taxon>
    </lineage>
</organism>
<dbReference type="EMBL" id="RBXL01000001">
    <property type="protein sequence ID" value="RKT45460.1"/>
    <property type="molecule type" value="Genomic_DNA"/>
</dbReference>
<sequence length="106" mass="11306">MPFSASLRRFGEALGRLPIAPAMLPVEAVTALVGSPINAGCPPVCQNSRPFPCPSALHADHLFQRMHHLDQVRLVGHDLVDVLVGTRNLVEHTLVLSADDPLGLSG</sequence>
<proteinExistence type="predicted"/>
<gene>
    <name evidence="1" type="ORF">BDD21_2916</name>
</gene>
<evidence type="ECO:0000313" key="1">
    <source>
        <dbReference type="EMBL" id="RKT45460.1"/>
    </source>
</evidence>
<protein>
    <submittedName>
        <fullName evidence="1">Uncharacterized protein</fullName>
    </submittedName>
</protein>
<dbReference type="AlphaFoldDB" id="A0A495V9P9"/>
<keyword evidence="2" id="KW-1185">Reference proteome</keyword>
<name>A0A495V9P9_9GAMM</name>
<reference evidence="1 2" key="1">
    <citation type="submission" date="2018-10" db="EMBL/GenBank/DDBJ databases">
        <title>Genomic Encyclopedia of Archaeal and Bacterial Type Strains, Phase II (KMG-II): from individual species to whole genera.</title>
        <authorList>
            <person name="Goeker M."/>
        </authorList>
    </citation>
    <scope>NUCLEOTIDE SEQUENCE [LARGE SCALE GENOMIC DNA]</scope>
    <source>
        <strain evidence="1 2">DSM 235</strain>
    </source>
</reference>